<dbReference type="EMBL" id="JACCJC010000064">
    <property type="protein sequence ID" value="KAF6230897.1"/>
    <property type="molecule type" value="Genomic_DNA"/>
</dbReference>
<sequence length="182" mass="20643">MSFDFSIGDIIAVSHLANKVRKRLVDSPDQFKAVSDNGLSKSTKAGVDLLNRHQNEQHLHAVAEWLSTSDYPSQQTDLFNQCQEGTGQWLFHLKEFQAWLDGTESTLFCPDIPGAGKTMITSIMINNLQQRFQGDKKVGIAYVYCNYRRQTEQTIPHFMASLLKQLVQQQPNLPESVSTFYS</sequence>
<dbReference type="Pfam" id="PF24883">
    <property type="entry name" value="NPHP3_N"/>
    <property type="match status" value="1"/>
</dbReference>
<feature type="domain" description="Nephrocystin 3-like N-terminal" evidence="2">
    <location>
        <begin position="85"/>
        <end position="179"/>
    </location>
</feature>
<evidence type="ECO:0000313" key="4">
    <source>
        <dbReference type="Proteomes" id="UP000578531"/>
    </source>
</evidence>
<accession>A0A8H6L0H2</accession>
<dbReference type="AlphaFoldDB" id="A0A8H6L0H2"/>
<keyword evidence="1" id="KW-0677">Repeat</keyword>
<evidence type="ECO:0000313" key="3">
    <source>
        <dbReference type="EMBL" id="KAF6230897.1"/>
    </source>
</evidence>
<organism evidence="3 4">
    <name type="scientific">Letharia columbiana</name>
    <dbReference type="NCBI Taxonomy" id="112416"/>
    <lineage>
        <taxon>Eukaryota</taxon>
        <taxon>Fungi</taxon>
        <taxon>Dikarya</taxon>
        <taxon>Ascomycota</taxon>
        <taxon>Pezizomycotina</taxon>
        <taxon>Lecanoromycetes</taxon>
        <taxon>OSLEUM clade</taxon>
        <taxon>Lecanoromycetidae</taxon>
        <taxon>Lecanorales</taxon>
        <taxon>Lecanorineae</taxon>
        <taxon>Parmeliaceae</taxon>
        <taxon>Letharia</taxon>
    </lineage>
</organism>
<reference evidence="3 4" key="1">
    <citation type="journal article" date="2020" name="Genomics">
        <title>Complete, high-quality genomes from long-read metagenomic sequencing of two wolf lichen thalli reveals enigmatic genome architecture.</title>
        <authorList>
            <person name="McKenzie S.K."/>
            <person name="Walston R.F."/>
            <person name="Allen J.L."/>
        </authorList>
    </citation>
    <scope>NUCLEOTIDE SEQUENCE [LARGE SCALE GENOMIC DNA]</scope>
    <source>
        <strain evidence="3">WasteWater2</strain>
    </source>
</reference>
<proteinExistence type="predicted"/>
<dbReference type="PANTHER" id="PTHR10039:SF15">
    <property type="entry name" value="NACHT DOMAIN-CONTAINING PROTEIN"/>
    <property type="match status" value="1"/>
</dbReference>
<gene>
    <name evidence="3" type="ORF">HO173_011013</name>
</gene>
<name>A0A8H6L0H2_9LECA</name>
<evidence type="ECO:0000259" key="2">
    <source>
        <dbReference type="Pfam" id="PF24883"/>
    </source>
</evidence>
<keyword evidence="4" id="KW-1185">Reference proteome</keyword>
<dbReference type="Proteomes" id="UP000578531">
    <property type="component" value="Unassembled WGS sequence"/>
</dbReference>
<dbReference type="InterPro" id="IPR027417">
    <property type="entry name" value="P-loop_NTPase"/>
</dbReference>
<dbReference type="OrthoDB" id="20872at2759"/>
<dbReference type="GeneID" id="59292659"/>
<dbReference type="InterPro" id="IPR056884">
    <property type="entry name" value="NPHP3-like_N"/>
</dbReference>
<dbReference type="PANTHER" id="PTHR10039">
    <property type="entry name" value="AMELOGENIN"/>
    <property type="match status" value="1"/>
</dbReference>
<dbReference type="Gene3D" id="3.40.50.300">
    <property type="entry name" value="P-loop containing nucleotide triphosphate hydrolases"/>
    <property type="match status" value="1"/>
</dbReference>
<protein>
    <recommendedName>
        <fullName evidence="2">Nephrocystin 3-like N-terminal domain-containing protein</fullName>
    </recommendedName>
</protein>
<dbReference type="RefSeq" id="XP_037160330.1">
    <property type="nucleotide sequence ID" value="XM_037312898.1"/>
</dbReference>
<evidence type="ECO:0000256" key="1">
    <source>
        <dbReference type="ARBA" id="ARBA00022737"/>
    </source>
</evidence>
<comment type="caution">
    <text evidence="3">The sequence shown here is derived from an EMBL/GenBank/DDBJ whole genome shotgun (WGS) entry which is preliminary data.</text>
</comment>